<keyword evidence="2" id="KW-1185">Reference proteome</keyword>
<gene>
    <name evidence="1" type="ORF">OHA91_09755</name>
</gene>
<sequence>MVRPAGSGRIGLHGCVRGPPPYDAEALARLGPGEGAAEPGGRGLGDCDRMYVRDAGRELSGRELPQGRAAFLGAFEDEDSWWSRVFEEVGLGVLGPWPAQGVADTP</sequence>
<dbReference type="GeneID" id="95496318"/>
<accession>A0ABZ1Q7V5</accession>
<dbReference type="Proteomes" id="UP001432312">
    <property type="component" value="Chromosome"/>
</dbReference>
<organism evidence="1 2">
    <name type="scientific">Streptomyces erythrochromogenes</name>
    <dbReference type="NCBI Taxonomy" id="285574"/>
    <lineage>
        <taxon>Bacteria</taxon>
        <taxon>Bacillati</taxon>
        <taxon>Actinomycetota</taxon>
        <taxon>Actinomycetes</taxon>
        <taxon>Kitasatosporales</taxon>
        <taxon>Streptomycetaceae</taxon>
        <taxon>Streptomyces</taxon>
    </lineage>
</organism>
<reference evidence="1" key="1">
    <citation type="submission" date="2022-10" db="EMBL/GenBank/DDBJ databases">
        <title>The complete genomes of actinobacterial strains from the NBC collection.</title>
        <authorList>
            <person name="Joergensen T.S."/>
            <person name="Alvarez Arevalo M."/>
            <person name="Sterndorff E.B."/>
            <person name="Faurdal D."/>
            <person name="Vuksanovic O."/>
            <person name="Mourched A.-S."/>
            <person name="Charusanti P."/>
            <person name="Shaw S."/>
            <person name="Blin K."/>
            <person name="Weber T."/>
        </authorList>
    </citation>
    <scope>NUCLEOTIDE SEQUENCE</scope>
    <source>
        <strain evidence="1">NBC_00303</strain>
    </source>
</reference>
<name>A0ABZ1Q7V5_9ACTN</name>
<proteinExistence type="predicted"/>
<evidence type="ECO:0000313" key="1">
    <source>
        <dbReference type="EMBL" id="WUN78766.1"/>
    </source>
</evidence>
<evidence type="ECO:0000313" key="2">
    <source>
        <dbReference type="Proteomes" id="UP001432312"/>
    </source>
</evidence>
<dbReference type="EMBL" id="CP108036">
    <property type="protein sequence ID" value="WUN78766.1"/>
    <property type="molecule type" value="Genomic_DNA"/>
</dbReference>
<protein>
    <submittedName>
        <fullName evidence="1">Uncharacterized protein</fullName>
    </submittedName>
</protein>
<dbReference type="RefSeq" id="WP_328739066.1">
    <property type="nucleotide sequence ID" value="NZ_CP108036.1"/>
</dbReference>